<dbReference type="AlphaFoldDB" id="A0AAV4E199"/>
<dbReference type="EMBL" id="BLXT01008533">
    <property type="protein sequence ID" value="GFO49876.1"/>
    <property type="molecule type" value="Genomic_DNA"/>
</dbReference>
<comment type="caution">
    <text evidence="1">The sequence shown here is derived from an EMBL/GenBank/DDBJ whole genome shotgun (WGS) entry which is preliminary data.</text>
</comment>
<reference evidence="1 2" key="1">
    <citation type="journal article" date="2021" name="Elife">
        <title>Chloroplast acquisition without the gene transfer in kleptoplastic sea slugs, Plakobranchus ocellatus.</title>
        <authorList>
            <person name="Maeda T."/>
            <person name="Takahashi S."/>
            <person name="Yoshida T."/>
            <person name="Shimamura S."/>
            <person name="Takaki Y."/>
            <person name="Nagai Y."/>
            <person name="Toyoda A."/>
            <person name="Suzuki Y."/>
            <person name="Arimoto A."/>
            <person name="Ishii H."/>
            <person name="Satoh N."/>
            <person name="Nishiyama T."/>
            <person name="Hasebe M."/>
            <person name="Maruyama T."/>
            <person name="Minagawa J."/>
            <person name="Obokata J."/>
            <person name="Shigenobu S."/>
        </authorList>
    </citation>
    <scope>NUCLEOTIDE SEQUENCE [LARGE SCALE GENOMIC DNA]</scope>
</reference>
<dbReference type="Proteomes" id="UP000735302">
    <property type="component" value="Unassembled WGS sequence"/>
</dbReference>
<sequence length="88" mass="9729">MLTRVNLDLVRAVFLIILLVFSAVAGDISAANVLAVPESLIFLLRCRTHLPIPVNVRVDPKRLILLFRCQSCLTIAVPPGWIVIPEVD</sequence>
<organism evidence="1 2">
    <name type="scientific">Plakobranchus ocellatus</name>
    <dbReference type="NCBI Taxonomy" id="259542"/>
    <lineage>
        <taxon>Eukaryota</taxon>
        <taxon>Metazoa</taxon>
        <taxon>Spiralia</taxon>
        <taxon>Lophotrochozoa</taxon>
        <taxon>Mollusca</taxon>
        <taxon>Gastropoda</taxon>
        <taxon>Heterobranchia</taxon>
        <taxon>Euthyneura</taxon>
        <taxon>Panpulmonata</taxon>
        <taxon>Sacoglossa</taxon>
        <taxon>Placobranchoidea</taxon>
        <taxon>Plakobranchidae</taxon>
        <taxon>Plakobranchus</taxon>
    </lineage>
</organism>
<evidence type="ECO:0000313" key="2">
    <source>
        <dbReference type="Proteomes" id="UP000735302"/>
    </source>
</evidence>
<accession>A0AAV4E199</accession>
<name>A0AAV4E199_9GAST</name>
<keyword evidence="2" id="KW-1185">Reference proteome</keyword>
<evidence type="ECO:0000313" key="1">
    <source>
        <dbReference type="EMBL" id="GFO49876.1"/>
    </source>
</evidence>
<evidence type="ECO:0008006" key="3">
    <source>
        <dbReference type="Google" id="ProtNLM"/>
    </source>
</evidence>
<protein>
    <recommendedName>
        <fullName evidence="3">Secreted protein</fullName>
    </recommendedName>
</protein>
<proteinExistence type="predicted"/>
<gene>
    <name evidence="1" type="ORF">PoB_007638100</name>
</gene>